<dbReference type="PATRIC" id="fig|246787.4.peg.4901"/>
<accession>A0A0P0GLB3</accession>
<name>A0A0P0GLB3_9BACE</name>
<reference evidence="1 2" key="1">
    <citation type="journal article" date="2015" name="Science">
        <title>Genetic determinants of in vivo fitness and diet responsiveness in multiple human gut Bacteroides.</title>
        <authorList>
            <person name="Wu M."/>
            <person name="McNulty N.P."/>
            <person name="Rodionov D.A."/>
            <person name="Khoroshkin M.S."/>
            <person name="Griffin N.W."/>
            <person name="Cheng J."/>
            <person name="Latreille P."/>
            <person name="Kerstetter R.A."/>
            <person name="Terrapon N."/>
            <person name="Henrissat B."/>
            <person name="Osterman A.L."/>
            <person name="Gordon J.I."/>
        </authorList>
    </citation>
    <scope>NUCLEOTIDE SEQUENCE [LARGE SCALE GENOMIC DNA]</scope>
    <source>
        <strain evidence="1 2">WH2</strain>
    </source>
</reference>
<dbReference type="AlphaFoldDB" id="A0A0P0GLB3"/>
<proteinExistence type="predicted"/>
<dbReference type="EMBL" id="CP012801">
    <property type="protein sequence ID" value="ALJ61957.1"/>
    <property type="molecule type" value="Genomic_DNA"/>
</dbReference>
<evidence type="ECO:0000313" key="2">
    <source>
        <dbReference type="Proteomes" id="UP000061809"/>
    </source>
</evidence>
<sequence>MNTKKPTLPVTPIPNNSYFMSYNIKTEYSCTAMWKKDSNFAVLIRITTITH</sequence>
<dbReference type="KEGG" id="bcel:BcellWH2_04745"/>
<organism evidence="1 2">
    <name type="scientific">Bacteroides cellulosilyticus</name>
    <dbReference type="NCBI Taxonomy" id="246787"/>
    <lineage>
        <taxon>Bacteria</taxon>
        <taxon>Pseudomonadati</taxon>
        <taxon>Bacteroidota</taxon>
        <taxon>Bacteroidia</taxon>
        <taxon>Bacteroidales</taxon>
        <taxon>Bacteroidaceae</taxon>
        <taxon>Bacteroides</taxon>
    </lineage>
</organism>
<evidence type="ECO:0000313" key="1">
    <source>
        <dbReference type="EMBL" id="ALJ61957.1"/>
    </source>
</evidence>
<dbReference type="Proteomes" id="UP000061809">
    <property type="component" value="Chromosome"/>
</dbReference>
<protein>
    <submittedName>
        <fullName evidence="1">Uncharacterized protein</fullName>
    </submittedName>
</protein>
<gene>
    <name evidence="1" type="ORF">BcellWH2_04745</name>
</gene>